<dbReference type="RefSeq" id="WP_383227774.1">
    <property type="nucleotide sequence ID" value="NZ_JBHMAR010000026.1"/>
</dbReference>
<keyword evidence="4" id="KW-1185">Reference proteome</keyword>
<reference evidence="3 4" key="1">
    <citation type="submission" date="2024-09" db="EMBL/GenBank/DDBJ databases">
        <authorList>
            <person name="Sun Q."/>
            <person name="Mori K."/>
        </authorList>
    </citation>
    <scope>NUCLEOTIDE SEQUENCE [LARGE SCALE GENOMIC DNA]</scope>
    <source>
        <strain evidence="3 4">JCM 10918</strain>
    </source>
</reference>
<dbReference type="InterPro" id="IPR003646">
    <property type="entry name" value="SH3-like_bac-type"/>
</dbReference>
<organism evidence="3 4">
    <name type="scientific">Streptomyces thermocoprophilus</name>
    <dbReference type="NCBI Taxonomy" id="78356"/>
    <lineage>
        <taxon>Bacteria</taxon>
        <taxon>Bacillati</taxon>
        <taxon>Actinomycetota</taxon>
        <taxon>Actinomycetes</taxon>
        <taxon>Kitasatosporales</taxon>
        <taxon>Streptomycetaceae</taxon>
        <taxon>Streptomyces</taxon>
    </lineage>
</organism>
<dbReference type="Pfam" id="PF08239">
    <property type="entry name" value="SH3_3"/>
    <property type="match status" value="1"/>
</dbReference>
<dbReference type="Proteomes" id="UP001589703">
    <property type="component" value="Unassembled WGS sequence"/>
</dbReference>
<evidence type="ECO:0000259" key="2">
    <source>
        <dbReference type="Pfam" id="PF08239"/>
    </source>
</evidence>
<protein>
    <submittedName>
        <fullName evidence="3">SH3 domain-containing protein</fullName>
    </submittedName>
</protein>
<accession>A0ABV5VHT1</accession>
<dbReference type="EMBL" id="JBHMAR010000026">
    <property type="protein sequence ID" value="MFB9737363.1"/>
    <property type="molecule type" value="Genomic_DNA"/>
</dbReference>
<feature type="signal peptide" evidence="1">
    <location>
        <begin position="1"/>
        <end position="23"/>
    </location>
</feature>
<evidence type="ECO:0000313" key="3">
    <source>
        <dbReference type="EMBL" id="MFB9737363.1"/>
    </source>
</evidence>
<keyword evidence="1" id="KW-0732">Signal</keyword>
<evidence type="ECO:0000313" key="4">
    <source>
        <dbReference type="Proteomes" id="UP001589703"/>
    </source>
</evidence>
<gene>
    <name evidence="3" type="ORF">ACFFRO_19850</name>
</gene>
<feature type="domain" description="SH3b" evidence="2">
    <location>
        <begin position="61"/>
        <end position="116"/>
    </location>
</feature>
<sequence length="170" mass="17834">MRTTPALRILAAALLTGGTLAVATTGTTAAAAPPTFAEGHEGNGGGNGSGPVWGTVTTRTELNVRQQPTTHSSVVASLDPGTHVRVQCKVLGQSVNGNPYWYWLSGTQGWASAAFVDVRGARVPTCADPCPQWRDGWRNADSSDPEWNQPWAVTATVSVTVSGSWTWTVS</sequence>
<dbReference type="Gene3D" id="2.30.30.40">
    <property type="entry name" value="SH3 Domains"/>
    <property type="match status" value="1"/>
</dbReference>
<proteinExistence type="predicted"/>
<name>A0ABV5VHT1_9ACTN</name>
<feature type="chain" id="PRO_5047105656" evidence="1">
    <location>
        <begin position="24"/>
        <end position="170"/>
    </location>
</feature>
<evidence type="ECO:0000256" key="1">
    <source>
        <dbReference type="SAM" id="SignalP"/>
    </source>
</evidence>
<comment type="caution">
    <text evidence="3">The sequence shown here is derived from an EMBL/GenBank/DDBJ whole genome shotgun (WGS) entry which is preliminary data.</text>
</comment>